<dbReference type="EMBL" id="QWEG01000004">
    <property type="protein sequence ID" value="RHW41434.1"/>
    <property type="molecule type" value="Genomic_DNA"/>
</dbReference>
<evidence type="ECO:0000313" key="2">
    <source>
        <dbReference type="Proteomes" id="UP000284416"/>
    </source>
</evidence>
<keyword evidence="2" id="KW-1185">Reference proteome</keyword>
<sequence>MRKLSVWWVAAVLGLLAGAAIWWASSYAKDHRDPLNKSDAFVHHDGEVLSWFELTSRNGKVKGKLHQQKVIEETGEPPFMEEKTYDVTGKVTDKGYVFNVNFAGKWLRSDAWFSGENLVQKQGKKDSKLYEAVGQEQLKKFVEAKQEELQNAIYHSEEKEKNRIRGFFSELKSVYGYLSSSDDESYQLFLKIDEALLEGELTGSLLVMNKVRGGGNLYKERKYELNGITDGRIVRFYTNVEGKETKLEGNFLDSAAKFNLSFWKTAEKLTFHAVTEDKYKKRYEEFKVRAQK</sequence>
<dbReference type="AlphaFoldDB" id="A0A417YVT0"/>
<gene>
    <name evidence="1" type="ORF">D1B31_06815</name>
</gene>
<organism evidence="1 2">
    <name type="scientific">Neobacillus notoginsengisoli</name>
    <dbReference type="NCBI Taxonomy" id="1578198"/>
    <lineage>
        <taxon>Bacteria</taxon>
        <taxon>Bacillati</taxon>
        <taxon>Bacillota</taxon>
        <taxon>Bacilli</taxon>
        <taxon>Bacillales</taxon>
        <taxon>Bacillaceae</taxon>
        <taxon>Neobacillus</taxon>
    </lineage>
</organism>
<dbReference type="OrthoDB" id="2884956at2"/>
<name>A0A417YVT0_9BACI</name>
<comment type="caution">
    <text evidence="1">The sequence shown here is derived from an EMBL/GenBank/DDBJ whole genome shotgun (WGS) entry which is preliminary data.</text>
</comment>
<protein>
    <submittedName>
        <fullName evidence="1">Uncharacterized protein</fullName>
    </submittedName>
</protein>
<dbReference type="RefSeq" id="WP_118920018.1">
    <property type="nucleotide sequence ID" value="NZ_QWEG01000004.1"/>
</dbReference>
<accession>A0A417YVT0</accession>
<proteinExistence type="predicted"/>
<reference evidence="1 2" key="1">
    <citation type="journal article" date="2017" name="Int. J. Syst. Evol. Microbiol.">
        <title>Bacillus notoginsengisoli sp. nov., a novel bacterium isolated from the rhizosphere of Panax notoginseng.</title>
        <authorList>
            <person name="Zhang M.Y."/>
            <person name="Cheng J."/>
            <person name="Cai Y."/>
            <person name="Zhang T.Y."/>
            <person name="Wu Y.Y."/>
            <person name="Manikprabhu D."/>
            <person name="Li W.J."/>
            <person name="Zhang Y.X."/>
        </authorList>
    </citation>
    <scope>NUCLEOTIDE SEQUENCE [LARGE SCALE GENOMIC DNA]</scope>
    <source>
        <strain evidence="1 2">JCM 30743</strain>
    </source>
</reference>
<evidence type="ECO:0000313" key="1">
    <source>
        <dbReference type="EMBL" id="RHW41434.1"/>
    </source>
</evidence>
<dbReference type="Proteomes" id="UP000284416">
    <property type="component" value="Unassembled WGS sequence"/>
</dbReference>